<dbReference type="OrthoDB" id="1346349at2"/>
<dbReference type="STRING" id="1736674.APS56_08345"/>
<reference evidence="1 2" key="1">
    <citation type="submission" date="2015-10" db="EMBL/GenBank/DDBJ databases">
        <authorList>
            <person name="Gilbert D.G."/>
        </authorList>
    </citation>
    <scope>NUCLEOTIDE SEQUENCE [LARGE SCALE GENOMIC DNA]</scope>
    <source>
        <strain evidence="2">HZ-22</strain>
    </source>
</reference>
<protein>
    <recommendedName>
        <fullName evidence="3">Lipoprotein</fullName>
    </recommendedName>
</protein>
<dbReference type="RefSeq" id="WP_054727115.1">
    <property type="nucleotide sequence ID" value="NZ_CP012898.1"/>
</dbReference>
<evidence type="ECO:0000313" key="1">
    <source>
        <dbReference type="EMBL" id="ALJ05134.1"/>
    </source>
</evidence>
<keyword evidence="2" id="KW-1185">Reference proteome</keyword>
<dbReference type="AlphaFoldDB" id="A0A0N7HYF8"/>
<sequence length="221" mass="25532">MKTIKSIIGLCAIAIIGTSCHDGKQQKAKHHVESYSNYVDSISNLDLAEAHSNWQHIESKYEKHKSLTSENLQGVQEREALQNEVDNSTVKFEAYKEKIMLEKQNQDSFMDKNNFRTSLLGKNYVNDDMAFEWIDKNNILSVYQNFVNTVEANKDDYSREDWDEIKLLYEAIDTRKNTVENEGLSSEDNRKIAALKLKFAPMYTMNRMGTKTDENANAKKQ</sequence>
<gene>
    <name evidence="1" type="ORF">APS56_08345</name>
</gene>
<dbReference type="PROSITE" id="PS51257">
    <property type="entry name" value="PROKAR_LIPOPROTEIN"/>
    <property type="match status" value="1"/>
</dbReference>
<evidence type="ECO:0008006" key="3">
    <source>
        <dbReference type="Google" id="ProtNLM"/>
    </source>
</evidence>
<dbReference type="PATRIC" id="fig|1736674.3.peg.1709"/>
<name>A0A0N7HYF8_9FLAO</name>
<evidence type="ECO:0000313" key="2">
    <source>
        <dbReference type="Proteomes" id="UP000057981"/>
    </source>
</evidence>
<dbReference type="Proteomes" id="UP000057981">
    <property type="component" value="Chromosome"/>
</dbReference>
<dbReference type="EMBL" id="CP012898">
    <property type="protein sequence ID" value="ALJ05134.1"/>
    <property type="molecule type" value="Genomic_DNA"/>
</dbReference>
<accession>A0A0N7HYF8</accession>
<dbReference type="KEGG" id="ahz:APS56_08345"/>
<proteinExistence type="predicted"/>
<organism evidence="1 2">
    <name type="scientific">Pseudalgibacter alginicilyticus</name>
    <dbReference type="NCBI Taxonomy" id="1736674"/>
    <lineage>
        <taxon>Bacteria</taxon>
        <taxon>Pseudomonadati</taxon>
        <taxon>Bacteroidota</taxon>
        <taxon>Flavobacteriia</taxon>
        <taxon>Flavobacteriales</taxon>
        <taxon>Flavobacteriaceae</taxon>
        <taxon>Pseudalgibacter</taxon>
    </lineage>
</organism>